<organism evidence="3 4">
    <name type="scientific">Streptococcus equi subsp. equi</name>
    <dbReference type="NCBI Taxonomy" id="148942"/>
    <lineage>
        <taxon>Bacteria</taxon>
        <taxon>Bacillati</taxon>
        <taxon>Bacillota</taxon>
        <taxon>Bacilli</taxon>
        <taxon>Lactobacillales</taxon>
        <taxon>Streptococcaceae</taxon>
        <taxon>Streptococcus</taxon>
    </lineage>
</organism>
<dbReference type="RefSeq" id="WP_115251389.1">
    <property type="nucleotide sequence ID" value="NZ_UHFF01000002.1"/>
</dbReference>
<dbReference type="AlphaFoldDB" id="A0A380JV36"/>
<name>A0A380JV36_9STRE</name>
<evidence type="ECO:0000259" key="2">
    <source>
        <dbReference type="Pfam" id="PF08280"/>
    </source>
</evidence>
<proteinExistence type="predicted"/>
<feature type="domain" description="M protein trans-acting positive regulator (MGA) HTH" evidence="2">
    <location>
        <begin position="9"/>
        <end position="64"/>
    </location>
</feature>
<dbReference type="InterPro" id="IPR007737">
    <property type="entry name" value="Mga_HTH"/>
</dbReference>
<evidence type="ECO:0000313" key="3">
    <source>
        <dbReference type="EMBL" id="SUN49382.1"/>
    </source>
</evidence>
<evidence type="ECO:0000313" key="4">
    <source>
        <dbReference type="Proteomes" id="UP000254461"/>
    </source>
</evidence>
<dbReference type="EMBL" id="UHFF01000002">
    <property type="protein sequence ID" value="SUN49382.1"/>
    <property type="molecule type" value="Genomic_DNA"/>
</dbReference>
<sequence>MIENHLEHTIIDKHNLINLLYKTPRLALIEASQSTNLSTLQIKKYLEELSDLFQEEVSIVIDKGIILCHFNKPCKDFYSFEVYRQSNVLQLLKFLIKNDTSSKSLSSFAKKHFLSSSGTYRLRTALTPLLKEFGLKLSKNTIVGEEYRLRYFIALLQSKFGIDIYHLSSKDKMVIREFLFLGSTNLQLSNTLSKSFLFYNVLLALSWKRHDKHVIIPPSDILDSLKALFIYDDIDNCARHVITSRFQILLNDHDLAYLFLIHLTATHSFATQKWSEEHTEQLLLIFQSHTAFQSLFQPISELIPLSLENRELLLKIVVYFARYFILDLQQFIPEKSYFPLDYYPGHPVIAKTLKPIVTTWLQQIKGSSLNQQYFFLLCSHIEQLIKNSLSAITVVLITTDFINEQLLTDYISKHLSTKNIIFYSYYLLTDDIYAIKDLNPDLIITHQKLIPFVKKKLSPEAIVADFDNVNTHIYIRRIHDIVLSIEENHYQQYIQEYFNQ</sequence>
<dbReference type="Proteomes" id="UP000254461">
    <property type="component" value="Unassembled WGS sequence"/>
</dbReference>
<dbReference type="Pfam" id="PF05043">
    <property type="entry name" value="Mga"/>
    <property type="match status" value="1"/>
</dbReference>
<reference evidence="3 4" key="1">
    <citation type="submission" date="2018-06" db="EMBL/GenBank/DDBJ databases">
        <authorList>
            <consortium name="Pathogen Informatics"/>
            <person name="Doyle S."/>
        </authorList>
    </citation>
    <scope>NUCLEOTIDE SEQUENCE [LARGE SCALE GENOMIC DNA]</scope>
    <source>
        <strain evidence="3 4">NCTC12092</strain>
    </source>
</reference>
<evidence type="ECO:0000259" key="1">
    <source>
        <dbReference type="Pfam" id="PF05043"/>
    </source>
</evidence>
<dbReference type="InterPro" id="IPR013199">
    <property type="entry name" value="HTH_Mga_DNA-bd_dom"/>
</dbReference>
<gene>
    <name evidence="3" type="ORF">NCTC12092_01864</name>
</gene>
<feature type="domain" description="Mga helix-turn-helix" evidence="1">
    <location>
        <begin position="82"/>
        <end position="156"/>
    </location>
</feature>
<dbReference type="Pfam" id="PF08280">
    <property type="entry name" value="HTH_Mga"/>
    <property type="match status" value="1"/>
</dbReference>
<accession>A0A380JV36</accession>
<protein>
    <submittedName>
        <fullName evidence="3">RofA/Nra-like transcriptional regulator</fullName>
    </submittedName>
</protein>